<evidence type="ECO:0000256" key="6">
    <source>
        <dbReference type="SAM" id="SignalP"/>
    </source>
</evidence>
<keyword evidence="4 6" id="KW-0732">Signal</keyword>
<reference evidence="8 9" key="1">
    <citation type="submission" date="2014-10" db="EMBL/GenBank/DDBJ databases">
        <title>Genome sequence of Erwinia typographi M043b.</title>
        <authorList>
            <person name="Chan K.-G."/>
            <person name="Tan W.-S."/>
        </authorList>
    </citation>
    <scope>NUCLEOTIDE SEQUENCE [LARGE SCALE GENOMIC DNA]</scope>
    <source>
        <strain evidence="8 9">M043b</strain>
    </source>
</reference>
<evidence type="ECO:0000256" key="2">
    <source>
        <dbReference type="ARBA" id="ARBA00022452"/>
    </source>
</evidence>
<feature type="domain" description="Outer membrane protein beta-barrel" evidence="7">
    <location>
        <begin position="6"/>
        <end position="189"/>
    </location>
</feature>
<evidence type="ECO:0000256" key="3">
    <source>
        <dbReference type="ARBA" id="ARBA00022692"/>
    </source>
</evidence>
<evidence type="ECO:0000313" key="8">
    <source>
        <dbReference type="EMBL" id="KGT86738.1"/>
    </source>
</evidence>
<dbReference type="PROSITE" id="PS00695">
    <property type="entry name" value="ENT_VIR_OMP_2"/>
    <property type="match status" value="1"/>
</dbReference>
<feature type="signal peptide" evidence="6">
    <location>
        <begin position="1"/>
        <end position="21"/>
    </location>
</feature>
<dbReference type="SUPFAM" id="SSF56925">
    <property type="entry name" value="OMPA-like"/>
    <property type="match status" value="1"/>
</dbReference>
<evidence type="ECO:0000259" key="7">
    <source>
        <dbReference type="Pfam" id="PF13505"/>
    </source>
</evidence>
<evidence type="ECO:0000256" key="4">
    <source>
        <dbReference type="ARBA" id="ARBA00022729"/>
    </source>
</evidence>
<dbReference type="GO" id="GO:0044384">
    <property type="term" value="C:host outer membrane"/>
    <property type="evidence" value="ECO:0007669"/>
    <property type="project" value="InterPro"/>
</dbReference>
<dbReference type="InterPro" id="IPR011250">
    <property type="entry name" value="OMP/PagP_B-barrel"/>
</dbReference>
<dbReference type="RefSeq" id="WP_034898938.1">
    <property type="nucleotide sequence ID" value="NZ_JRUQ01000089.1"/>
</dbReference>
<dbReference type="PRINTS" id="PR00316">
    <property type="entry name" value="ENTEROVIROMP"/>
</dbReference>
<dbReference type="Gene3D" id="2.40.160.20">
    <property type="match status" value="1"/>
</dbReference>
<evidence type="ECO:0000256" key="5">
    <source>
        <dbReference type="ARBA" id="ARBA00023136"/>
    </source>
</evidence>
<organism evidence="8 9">
    <name type="scientific">Erwinia typographi</name>
    <dbReference type="NCBI Taxonomy" id="371042"/>
    <lineage>
        <taxon>Bacteria</taxon>
        <taxon>Pseudomonadati</taxon>
        <taxon>Pseudomonadota</taxon>
        <taxon>Gammaproteobacteria</taxon>
        <taxon>Enterobacterales</taxon>
        <taxon>Erwiniaceae</taxon>
        <taxon>Erwinia</taxon>
    </lineage>
</organism>
<keyword evidence="2" id="KW-1134">Transmembrane beta strand</keyword>
<name>A0A0A3ZLW3_9GAMM</name>
<sequence>MKLTISALLLTSVVLSPLACASNHTVTLGYAQSKMQDFKDIKGANLKYRYEWDSPLSVIGSLTYMTGKEDYHDNENVGTNATLDVNSKVKYYSLSAGPAYRINNYISVYGLVGVNYTKADDNAVWKYKGEAFQKDDYSGNTTSLMYGAGIQINPIENIAIDLGYEGTRVKFGDQSYSVNGFNIGVGYRF</sequence>
<dbReference type="Proteomes" id="UP000030351">
    <property type="component" value="Unassembled WGS sequence"/>
</dbReference>
<dbReference type="STRING" id="371042.NG99_24700"/>
<comment type="caution">
    <text evidence="8">The sequence shown here is derived from an EMBL/GenBank/DDBJ whole genome shotgun (WGS) entry which is preliminary data.</text>
</comment>
<dbReference type="PANTHER" id="PTHR35892:SF2">
    <property type="entry name" value="OUTER MEMBRANE PROTEIN PAGN"/>
    <property type="match status" value="1"/>
</dbReference>
<keyword evidence="3" id="KW-0812">Transmembrane</keyword>
<dbReference type="GO" id="GO:0009279">
    <property type="term" value="C:cell outer membrane"/>
    <property type="evidence" value="ECO:0007669"/>
    <property type="project" value="UniProtKB-SubCell"/>
</dbReference>
<dbReference type="PANTHER" id="PTHR35892">
    <property type="entry name" value="OUTER MEMBRANE PROTEIN PAGN-RELATED"/>
    <property type="match status" value="1"/>
</dbReference>
<dbReference type="EMBL" id="JRUQ01000089">
    <property type="protein sequence ID" value="KGT86738.1"/>
    <property type="molecule type" value="Genomic_DNA"/>
</dbReference>
<dbReference type="InterPro" id="IPR051723">
    <property type="entry name" value="Bact_OM_Invasion-Related"/>
</dbReference>
<accession>A0A0A3ZLW3</accession>
<proteinExistence type="predicted"/>
<dbReference type="Pfam" id="PF13505">
    <property type="entry name" value="OMP_b-brl"/>
    <property type="match status" value="1"/>
</dbReference>
<keyword evidence="9" id="KW-1185">Reference proteome</keyword>
<evidence type="ECO:0000313" key="9">
    <source>
        <dbReference type="Proteomes" id="UP000030351"/>
    </source>
</evidence>
<dbReference type="eggNOG" id="COG3637">
    <property type="taxonomic scope" value="Bacteria"/>
</dbReference>
<evidence type="ECO:0000256" key="1">
    <source>
        <dbReference type="ARBA" id="ARBA00004571"/>
    </source>
</evidence>
<keyword evidence="5" id="KW-0472">Membrane</keyword>
<feature type="chain" id="PRO_5002006466" evidence="6">
    <location>
        <begin position="22"/>
        <end position="189"/>
    </location>
</feature>
<dbReference type="InterPro" id="IPR000758">
    <property type="entry name" value="Enterovir_OMP"/>
</dbReference>
<comment type="subcellular location">
    <subcellularLocation>
        <location evidence="1">Cell outer membrane</location>
        <topology evidence="1">Multi-pass membrane protein</topology>
    </subcellularLocation>
</comment>
<dbReference type="AlphaFoldDB" id="A0A0A3ZLW3"/>
<dbReference type="OrthoDB" id="5873117at2"/>
<gene>
    <name evidence="8" type="ORF">NG99_24700</name>
</gene>
<protein>
    <submittedName>
        <fullName evidence="8">Virulence protein</fullName>
    </submittedName>
</protein>
<dbReference type="InterPro" id="IPR027385">
    <property type="entry name" value="Beta-barrel_OMP"/>
</dbReference>